<gene>
    <name evidence="1" type="ORF">CCAP1982_LOCUS9101</name>
</gene>
<protein>
    <submittedName>
        <fullName evidence="1">(Mediterranean fruit fly) hypothetical protein</fullName>
    </submittedName>
</protein>
<name>A0A811US87_CERCA</name>
<keyword evidence="2" id="KW-1185">Reference proteome</keyword>
<proteinExistence type="predicted"/>
<accession>A0A811US87</accession>
<evidence type="ECO:0000313" key="2">
    <source>
        <dbReference type="Proteomes" id="UP000606786"/>
    </source>
</evidence>
<evidence type="ECO:0000313" key="1">
    <source>
        <dbReference type="EMBL" id="CAD7000627.1"/>
    </source>
</evidence>
<reference evidence="1" key="1">
    <citation type="submission" date="2020-11" db="EMBL/GenBank/DDBJ databases">
        <authorList>
            <person name="Whitehead M."/>
        </authorList>
    </citation>
    <scope>NUCLEOTIDE SEQUENCE</scope>
    <source>
        <strain evidence="1">EGII</strain>
    </source>
</reference>
<organism evidence="1 2">
    <name type="scientific">Ceratitis capitata</name>
    <name type="common">Mediterranean fruit fly</name>
    <name type="synonym">Tephritis capitata</name>
    <dbReference type="NCBI Taxonomy" id="7213"/>
    <lineage>
        <taxon>Eukaryota</taxon>
        <taxon>Metazoa</taxon>
        <taxon>Ecdysozoa</taxon>
        <taxon>Arthropoda</taxon>
        <taxon>Hexapoda</taxon>
        <taxon>Insecta</taxon>
        <taxon>Pterygota</taxon>
        <taxon>Neoptera</taxon>
        <taxon>Endopterygota</taxon>
        <taxon>Diptera</taxon>
        <taxon>Brachycera</taxon>
        <taxon>Muscomorpha</taxon>
        <taxon>Tephritoidea</taxon>
        <taxon>Tephritidae</taxon>
        <taxon>Ceratitis</taxon>
        <taxon>Ceratitis</taxon>
    </lineage>
</organism>
<dbReference type="AlphaFoldDB" id="A0A811US87"/>
<dbReference type="Proteomes" id="UP000606786">
    <property type="component" value="Unassembled WGS sequence"/>
</dbReference>
<dbReference type="EMBL" id="CAJHJT010000012">
    <property type="protein sequence ID" value="CAD7000627.1"/>
    <property type="molecule type" value="Genomic_DNA"/>
</dbReference>
<sequence length="101" mass="11842">MQSIYASPLHLLTARLEAVTSQSWRSPKEWAHPKKYFRLRRICRYMTVLCAEFNNNKVEVSSVTNYASIYITSREHHFAEGWFGIIGRVDCQPKYSVRLSN</sequence>
<comment type="caution">
    <text evidence="1">The sequence shown here is derived from an EMBL/GenBank/DDBJ whole genome shotgun (WGS) entry which is preliminary data.</text>
</comment>